<feature type="transmembrane region" description="Helical" evidence="9">
    <location>
        <begin position="144"/>
        <end position="165"/>
    </location>
</feature>
<dbReference type="PANTHER" id="PTHR11662:SF243">
    <property type="entry name" value="ANION TRANSPORTER 6, CHLOROPLASTIC-RELATED"/>
    <property type="match status" value="1"/>
</dbReference>
<dbReference type="PANTHER" id="PTHR11662">
    <property type="entry name" value="SOLUTE CARRIER FAMILY 17"/>
    <property type="match status" value="1"/>
</dbReference>
<organism evidence="11 12">
    <name type="scientific">Chloropicon roscoffensis</name>
    <dbReference type="NCBI Taxonomy" id="1461544"/>
    <lineage>
        <taxon>Eukaryota</taxon>
        <taxon>Viridiplantae</taxon>
        <taxon>Chlorophyta</taxon>
        <taxon>Chloropicophyceae</taxon>
        <taxon>Chloropicales</taxon>
        <taxon>Chloropicaceae</taxon>
        <taxon>Chloropicon</taxon>
    </lineage>
</organism>
<dbReference type="Gene3D" id="1.20.1250.20">
    <property type="entry name" value="MFS general substrate transporter like domains"/>
    <property type="match status" value="2"/>
</dbReference>
<dbReference type="GO" id="GO:0016020">
    <property type="term" value="C:membrane"/>
    <property type="evidence" value="ECO:0007669"/>
    <property type="project" value="UniProtKB-SubCell"/>
</dbReference>
<dbReference type="InterPro" id="IPR020846">
    <property type="entry name" value="MFS_dom"/>
</dbReference>
<feature type="transmembrane region" description="Helical" evidence="9">
    <location>
        <begin position="488"/>
        <end position="508"/>
    </location>
</feature>
<proteinExistence type="inferred from homology"/>
<feature type="region of interest" description="Disordered" evidence="8">
    <location>
        <begin position="1"/>
        <end position="20"/>
    </location>
</feature>
<feature type="compositionally biased region" description="Polar residues" evidence="8">
    <location>
        <begin position="1"/>
        <end position="15"/>
    </location>
</feature>
<keyword evidence="4" id="KW-0769">Symport</keyword>
<keyword evidence="3 9" id="KW-0812">Transmembrane</keyword>
<feature type="domain" description="Major facilitator superfamily (MFS) profile" evidence="10">
    <location>
        <begin position="106"/>
        <end position="522"/>
    </location>
</feature>
<keyword evidence="12" id="KW-1185">Reference proteome</keyword>
<dbReference type="FunFam" id="1.20.1250.20:FF:000003">
    <property type="entry name" value="Solute carrier family 17 member 3"/>
    <property type="match status" value="1"/>
</dbReference>
<dbReference type="GO" id="GO:0015293">
    <property type="term" value="F:symporter activity"/>
    <property type="evidence" value="ECO:0007669"/>
    <property type="project" value="UniProtKB-KW"/>
</dbReference>
<evidence type="ECO:0000256" key="6">
    <source>
        <dbReference type="ARBA" id="ARBA00023136"/>
    </source>
</evidence>
<feature type="transmembrane region" description="Helical" evidence="9">
    <location>
        <begin position="106"/>
        <end position="132"/>
    </location>
</feature>
<feature type="transmembrane region" description="Helical" evidence="9">
    <location>
        <begin position="327"/>
        <end position="346"/>
    </location>
</feature>
<feature type="transmembrane region" description="Helical" evidence="9">
    <location>
        <begin position="425"/>
        <end position="446"/>
    </location>
</feature>
<comment type="similarity">
    <text evidence="7">Belongs to the major facilitator superfamily. Sodium/anion cotransporter (TC 2.A.1.14) family.</text>
</comment>
<feature type="compositionally biased region" description="Basic and acidic residues" evidence="8">
    <location>
        <begin position="57"/>
        <end position="70"/>
    </location>
</feature>
<feature type="transmembrane region" description="Helical" evidence="9">
    <location>
        <begin position="458"/>
        <end position="482"/>
    </location>
</feature>
<feature type="transmembrane region" description="Helical" evidence="9">
    <location>
        <begin position="172"/>
        <end position="191"/>
    </location>
</feature>
<dbReference type="Proteomes" id="UP001472866">
    <property type="component" value="Chromosome 11"/>
</dbReference>
<dbReference type="InterPro" id="IPR036259">
    <property type="entry name" value="MFS_trans_sf"/>
</dbReference>
<evidence type="ECO:0000256" key="5">
    <source>
        <dbReference type="ARBA" id="ARBA00022989"/>
    </source>
</evidence>
<evidence type="ECO:0000256" key="3">
    <source>
        <dbReference type="ARBA" id="ARBA00022692"/>
    </source>
</evidence>
<evidence type="ECO:0000256" key="7">
    <source>
        <dbReference type="ARBA" id="ARBA00024362"/>
    </source>
</evidence>
<feature type="transmembrane region" description="Helical" evidence="9">
    <location>
        <begin position="259"/>
        <end position="277"/>
    </location>
</feature>
<name>A0AAX4PFU5_9CHLO</name>
<evidence type="ECO:0000313" key="11">
    <source>
        <dbReference type="EMBL" id="WZN64953.1"/>
    </source>
</evidence>
<gene>
    <name evidence="11" type="ORF">HKI87_11g65100</name>
</gene>
<keyword evidence="5 9" id="KW-1133">Transmembrane helix</keyword>
<evidence type="ECO:0000256" key="1">
    <source>
        <dbReference type="ARBA" id="ARBA00004141"/>
    </source>
</evidence>
<feature type="region of interest" description="Disordered" evidence="8">
    <location>
        <begin position="51"/>
        <end position="87"/>
    </location>
</feature>
<dbReference type="AlphaFoldDB" id="A0AAX4PFU5"/>
<sequence>MRNRVMASTSTSRPTWTHPCTPLPSLTVRWRGPLPAPRLLRRSDVPKRRRLGGRVRARLDEDRAEAEAEANRVTGPSPPSRSSGEDDLRASLPSFDFSELSGRYQVILGIAIAFVICNMDRVNISVAVIPMAEDYGWTPTQAGLIQSAFFYGYLLAQLPGGWLANKFGGEKVLPFGVFLWSAATFAVPFLAGDVGPLYLSRAAVGLGEGISPPAAVDIIARRVPVNERSRATTFVFGSMHAGTISGLLVAPLLIRVLGWPSVFVAFGAVGVVWCIWFERFFSLNRERLDEDLQAVGAAAGDSSTVGDNGDNGRVPWGAIASSTPMRALTYIHFCNNWAQYSILAWLPTFYKDELGMELHEAAQLALLPALAGIAVSFVAAPLADNLVERGVGVTRVRKLMQSVAFAAPAACMLACLLRGEESPHLVTWLLPLGIGFQAFSLAGLYCNHQDISPKYASILSGATHLVASLPGVFGVPFTGWLLDHTGSWSFSLFVPCLFFYLTGIGVYAKWGSAEQIDFNLKS</sequence>
<evidence type="ECO:0000256" key="2">
    <source>
        <dbReference type="ARBA" id="ARBA00022448"/>
    </source>
</evidence>
<dbReference type="PROSITE" id="PS50850">
    <property type="entry name" value="MFS"/>
    <property type="match status" value="1"/>
</dbReference>
<dbReference type="FunFam" id="1.20.1250.20:FF:000272">
    <property type="entry name" value="Probable anion transporter 6, chloroplastic"/>
    <property type="match status" value="1"/>
</dbReference>
<reference evidence="11 12" key="1">
    <citation type="submission" date="2024-03" db="EMBL/GenBank/DDBJ databases">
        <title>Complete genome sequence of the green alga Chloropicon roscoffensis RCC1871.</title>
        <authorList>
            <person name="Lemieux C."/>
            <person name="Pombert J.-F."/>
            <person name="Otis C."/>
            <person name="Turmel M."/>
        </authorList>
    </citation>
    <scope>NUCLEOTIDE SEQUENCE [LARGE SCALE GENOMIC DNA]</scope>
    <source>
        <strain evidence="11 12">RCC1871</strain>
    </source>
</reference>
<evidence type="ECO:0000313" key="12">
    <source>
        <dbReference type="Proteomes" id="UP001472866"/>
    </source>
</evidence>
<dbReference type="SUPFAM" id="SSF103473">
    <property type="entry name" value="MFS general substrate transporter"/>
    <property type="match status" value="1"/>
</dbReference>
<feature type="transmembrane region" description="Helical" evidence="9">
    <location>
        <begin position="366"/>
        <end position="387"/>
    </location>
</feature>
<feature type="transmembrane region" description="Helical" evidence="9">
    <location>
        <begin position="399"/>
        <end position="419"/>
    </location>
</feature>
<protein>
    <submittedName>
        <fullName evidence="11">Chloroplast anion transporter</fullName>
    </submittedName>
</protein>
<evidence type="ECO:0000256" key="8">
    <source>
        <dbReference type="SAM" id="MobiDB-lite"/>
    </source>
</evidence>
<dbReference type="Pfam" id="PF07690">
    <property type="entry name" value="MFS_1"/>
    <property type="match status" value="1"/>
</dbReference>
<keyword evidence="2" id="KW-0813">Transport</keyword>
<dbReference type="EMBL" id="CP151511">
    <property type="protein sequence ID" value="WZN64953.1"/>
    <property type="molecule type" value="Genomic_DNA"/>
</dbReference>
<evidence type="ECO:0000256" key="9">
    <source>
        <dbReference type="SAM" id="Phobius"/>
    </source>
</evidence>
<dbReference type="InterPro" id="IPR050382">
    <property type="entry name" value="MFS_Na/Anion_cotransporter"/>
</dbReference>
<accession>A0AAX4PFU5</accession>
<evidence type="ECO:0000259" key="10">
    <source>
        <dbReference type="PROSITE" id="PS50850"/>
    </source>
</evidence>
<dbReference type="InterPro" id="IPR011701">
    <property type="entry name" value="MFS"/>
</dbReference>
<comment type="subcellular location">
    <subcellularLocation>
        <location evidence="1">Membrane</location>
        <topology evidence="1">Multi-pass membrane protein</topology>
    </subcellularLocation>
</comment>
<evidence type="ECO:0000256" key="4">
    <source>
        <dbReference type="ARBA" id="ARBA00022847"/>
    </source>
</evidence>
<keyword evidence="6 9" id="KW-0472">Membrane</keyword>